<comment type="caution">
    <text evidence="7">The sequence shown here is derived from an EMBL/GenBank/DDBJ whole genome shotgun (WGS) entry which is preliminary data.</text>
</comment>
<evidence type="ECO:0000313" key="8">
    <source>
        <dbReference type="Proteomes" id="UP001153954"/>
    </source>
</evidence>
<name>A0AAU9THX5_EUPED</name>
<reference evidence="7" key="1">
    <citation type="submission" date="2022-03" db="EMBL/GenBank/DDBJ databases">
        <authorList>
            <person name="Tunstrom K."/>
        </authorList>
    </citation>
    <scope>NUCLEOTIDE SEQUENCE</scope>
</reference>
<dbReference type="SUPFAM" id="SSF47459">
    <property type="entry name" value="HLH, helix-loop-helix DNA-binding domain"/>
    <property type="match status" value="1"/>
</dbReference>
<dbReference type="PANTHER" id="PTHR11969">
    <property type="entry name" value="MAX DIMERIZATION, MAD"/>
    <property type="match status" value="1"/>
</dbReference>
<keyword evidence="5" id="KW-0539">Nucleus</keyword>
<dbReference type="EMBL" id="CAKOGL010000003">
    <property type="protein sequence ID" value="CAH2084999.1"/>
    <property type="molecule type" value="Genomic_DNA"/>
</dbReference>
<keyword evidence="2" id="KW-0805">Transcription regulation</keyword>
<dbReference type="PROSITE" id="PS50888">
    <property type="entry name" value="BHLH"/>
    <property type="match status" value="1"/>
</dbReference>
<feature type="domain" description="BHLH" evidence="6">
    <location>
        <begin position="4"/>
        <end position="56"/>
    </location>
</feature>
<proteinExistence type="predicted"/>
<evidence type="ECO:0000313" key="7">
    <source>
        <dbReference type="EMBL" id="CAH2084999.1"/>
    </source>
</evidence>
<dbReference type="GO" id="GO:0005634">
    <property type="term" value="C:nucleus"/>
    <property type="evidence" value="ECO:0007669"/>
    <property type="project" value="UniProtKB-SubCell"/>
</dbReference>
<evidence type="ECO:0000256" key="1">
    <source>
        <dbReference type="ARBA" id="ARBA00004123"/>
    </source>
</evidence>
<keyword evidence="3" id="KW-0238">DNA-binding</keyword>
<comment type="subcellular location">
    <subcellularLocation>
        <location evidence="1">Nucleus</location>
    </subcellularLocation>
</comment>
<dbReference type="GO" id="GO:0046983">
    <property type="term" value="F:protein dimerization activity"/>
    <property type="evidence" value="ECO:0007669"/>
    <property type="project" value="InterPro"/>
</dbReference>
<dbReference type="GO" id="GO:0000978">
    <property type="term" value="F:RNA polymerase II cis-regulatory region sequence-specific DNA binding"/>
    <property type="evidence" value="ECO:0007669"/>
    <property type="project" value="TreeGrafter"/>
</dbReference>
<dbReference type="AlphaFoldDB" id="A0AAU9THX5"/>
<keyword evidence="4" id="KW-0804">Transcription</keyword>
<dbReference type="Proteomes" id="UP001153954">
    <property type="component" value="Unassembled WGS sequence"/>
</dbReference>
<evidence type="ECO:0000259" key="6">
    <source>
        <dbReference type="PROSITE" id="PS50888"/>
    </source>
</evidence>
<keyword evidence="8" id="KW-1185">Reference proteome</keyword>
<dbReference type="Pfam" id="PF00010">
    <property type="entry name" value="HLH"/>
    <property type="match status" value="1"/>
</dbReference>
<evidence type="ECO:0000256" key="4">
    <source>
        <dbReference type="ARBA" id="ARBA00023163"/>
    </source>
</evidence>
<evidence type="ECO:0000256" key="5">
    <source>
        <dbReference type="ARBA" id="ARBA00023242"/>
    </source>
</evidence>
<protein>
    <recommendedName>
        <fullName evidence="6">BHLH domain-containing protein</fullName>
    </recommendedName>
</protein>
<organism evidence="7 8">
    <name type="scientific">Euphydryas editha</name>
    <name type="common">Edith's checkerspot</name>
    <dbReference type="NCBI Taxonomy" id="104508"/>
    <lineage>
        <taxon>Eukaryota</taxon>
        <taxon>Metazoa</taxon>
        <taxon>Ecdysozoa</taxon>
        <taxon>Arthropoda</taxon>
        <taxon>Hexapoda</taxon>
        <taxon>Insecta</taxon>
        <taxon>Pterygota</taxon>
        <taxon>Neoptera</taxon>
        <taxon>Endopterygota</taxon>
        <taxon>Lepidoptera</taxon>
        <taxon>Glossata</taxon>
        <taxon>Ditrysia</taxon>
        <taxon>Papilionoidea</taxon>
        <taxon>Nymphalidae</taxon>
        <taxon>Nymphalinae</taxon>
        <taxon>Euphydryas</taxon>
    </lineage>
</organism>
<dbReference type="InterPro" id="IPR011598">
    <property type="entry name" value="bHLH_dom"/>
</dbReference>
<dbReference type="GO" id="GO:0000981">
    <property type="term" value="F:DNA-binding transcription factor activity, RNA polymerase II-specific"/>
    <property type="evidence" value="ECO:0007669"/>
    <property type="project" value="TreeGrafter"/>
</dbReference>
<dbReference type="Gene3D" id="4.10.280.10">
    <property type="entry name" value="Helix-loop-helix DNA-binding domain"/>
    <property type="match status" value="1"/>
</dbReference>
<accession>A0AAU9THX5</accession>
<evidence type="ECO:0000256" key="2">
    <source>
        <dbReference type="ARBA" id="ARBA00023015"/>
    </source>
</evidence>
<dbReference type="InterPro" id="IPR036638">
    <property type="entry name" value="HLH_DNA-bd_sf"/>
</dbReference>
<dbReference type="PANTHER" id="PTHR11969:SF54">
    <property type="entry name" value="MAD-LIKE PROTEIN 1"/>
    <property type="match status" value="1"/>
</dbReference>
<evidence type="ECO:0000256" key="3">
    <source>
        <dbReference type="ARBA" id="ARBA00023125"/>
    </source>
</evidence>
<sequence>MEQVTLLSNFISLNIRRAHLRSCLEKLKDMVPLGPEASRHTTLGLLTKAKRFIKVSIQTVRTLKHDPPRVRENTQRK</sequence>
<gene>
    <name evidence="7" type="ORF">EEDITHA_LOCUS1519</name>
</gene>